<feature type="region of interest" description="Disordered" evidence="4">
    <location>
        <begin position="1"/>
        <end position="152"/>
    </location>
</feature>
<feature type="compositionally biased region" description="Basic and acidic residues" evidence="4">
    <location>
        <begin position="77"/>
        <end position="92"/>
    </location>
</feature>
<evidence type="ECO:0000256" key="3">
    <source>
        <dbReference type="ARBA" id="ARBA00023242"/>
    </source>
</evidence>
<keyword evidence="7" id="KW-1185">Reference proteome</keyword>
<comment type="subcellular location">
    <subcellularLocation>
        <location evidence="1">Nucleus</location>
    </subcellularLocation>
</comment>
<feature type="compositionally biased region" description="Basic and acidic residues" evidence="4">
    <location>
        <begin position="8"/>
        <end position="19"/>
    </location>
</feature>
<dbReference type="InterPro" id="IPR001005">
    <property type="entry name" value="SANT/Myb"/>
</dbReference>
<gene>
    <name evidence="6" type="ORF">LAZ67_4004220</name>
</gene>
<dbReference type="EMBL" id="CP092866">
    <property type="protein sequence ID" value="UYV67170.1"/>
    <property type="molecule type" value="Genomic_DNA"/>
</dbReference>
<dbReference type="Gene3D" id="1.10.10.60">
    <property type="entry name" value="Homeodomain-like"/>
    <property type="match status" value="1"/>
</dbReference>
<feature type="region of interest" description="Disordered" evidence="4">
    <location>
        <begin position="420"/>
        <end position="465"/>
    </location>
</feature>
<feature type="region of interest" description="Disordered" evidence="4">
    <location>
        <begin position="486"/>
        <end position="505"/>
    </location>
</feature>
<evidence type="ECO:0000256" key="1">
    <source>
        <dbReference type="ARBA" id="ARBA00004123"/>
    </source>
</evidence>
<proteinExistence type="predicted"/>
<evidence type="ECO:0000313" key="6">
    <source>
        <dbReference type="EMBL" id="UYV67170.1"/>
    </source>
</evidence>
<evidence type="ECO:0000256" key="4">
    <source>
        <dbReference type="SAM" id="MobiDB-lite"/>
    </source>
</evidence>
<dbReference type="Proteomes" id="UP001235939">
    <property type="component" value="Chromosome 04"/>
</dbReference>
<name>A0ABY6KJ02_9ARAC</name>
<dbReference type="InterPro" id="IPR055315">
    <property type="entry name" value="Cramped-like"/>
</dbReference>
<organism evidence="6 7">
    <name type="scientific">Cordylochernes scorpioides</name>
    <dbReference type="NCBI Taxonomy" id="51811"/>
    <lineage>
        <taxon>Eukaryota</taxon>
        <taxon>Metazoa</taxon>
        <taxon>Ecdysozoa</taxon>
        <taxon>Arthropoda</taxon>
        <taxon>Chelicerata</taxon>
        <taxon>Arachnida</taxon>
        <taxon>Pseudoscorpiones</taxon>
        <taxon>Cheliferoidea</taxon>
        <taxon>Chernetidae</taxon>
        <taxon>Cordylochernes</taxon>
    </lineage>
</organism>
<feature type="compositionally biased region" description="Polar residues" evidence="4">
    <location>
        <begin position="106"/>
        <end position="117"/>
    </location>
</feature>
<feature type="compositionally biased region" description="Basic and acidic residues" evidence="4">
    <location>
        <begin position="437"/>
        <end position="465"/>
    </location>
</feature>
<dbReference type="InterPro" id="IPR009057">
    <property type="entry name" value="Homeodomain-like_sf"/>
</dbReference>
<dbReference type="SUPFAM" id="SSF46689">
    <property type="entry name" value="Homeodomain-like"/>
    <property type="match status" value="1"/>
</dbReference>
<protein>
    <submittedName>
        <fullName evidence="6">CRAMP1L</fullName>
    </submittedName>
</protein>
<sequence length="1017" mass="113046">MVKRKRQKLGDDTDDKPEGLESSCQEEESTIAVDDTPKDSPEPAVCAQNNQGRSPMAPSYRSTSRVTAIRAIRKLNACKDSKTSNKPTEKNSLDQNTQEEIKNLSETEQSNDTSKPINKSRLNKKNLKSLTPEQSSKKNWTKKLGERAKRPGELWTSEDKNNFFEALSEYGKDFESVQSYLASKSKRKGISSIVKNKEQVRHFYYRTWHKISKHLELDEDINKQTLELYGLLNYAELRKKVGGVLNPKNIQKLNELITTGSTFVRFKGKRFKVKTPLCPALKKINNLESLAHDPLKLPKEIYVEFRPATNQAWLHVQNLSQNPRVRTKVSLQRRLKTLIEYLQSRWKPSSTKRIEDLKTSAEGDYEKDIEQTRSILRLYPPKKSTIKIIKFDPLNQSLCSNIDLSLKNYKKNCVKDTKAKHLKSKVSSPKASVVKLQGDKAKQIDQVEKDNSSADEGGDPHPEDEVNKSLLLLNSMIEPGIMQEDNQVETSTKTPSSLVANVPPSSTEPISIEDIYLTAQNDSQNLTLGQILSMAENNNQCSQNQEDESPSPDVIVIQDEDQVEEMIAKIRRGWTFKNVGLLTIGQLYLMQGCPTKIELEYDWEIDTSPCQQPSVRQPAQDEASPSKNDAINAQTIKIEANSGMENNAGTSKKDDHWMSALIRFCSSILDEPKEFPIISTASVAIQVNLGSPSSIRGSGTRLGTRVGKANTILDGKTSADAKFAIPATPAETMVTYSSPSSIETNENMSEEHLIKELKQQMINRKSRFRNNKSVIIQRPLLPKSKMGFLPSSGGASMSHCPTSEAPTTVSQSMFQVLPILDSTPSAASSPPLLSIPELPSTAESTFLVIVPNSPVPSDNPTFSVLNEAALNVAPPSTTTPSFEPVSVGLLAAPRDEEVVPQVQSKDASTDIKEQQGEKECILGFEVESTADYSEAFKHIDTEGPVPHPSIPNQSGLETPRWINNEINDFSLGSLFDSPLKDNSIKSTDIMGTLNSLMTENSTDYAEKFSDLNKLVND</sequence>
<dbReference type="PANTHER" id="PTHR21677">
    <property type="entry name" value="CRAMPED PROTEIN"/>
    <property type="match status" value="1"/>
</dbReference>
<evidence type="ECO:0000256" key="2">
    <source>
        <dbReference type="ARBA" id="ARBA00023125"/>
    </source>
</evidence>
<reference evidence="6 7" key="1">
    <citation type="submission" date="2022-01" db="EMBL/GenBank/DDBJ databases">
        <title>A chromosomal length assembly of Cordylochernes scorpioides.</title>
        <authorList>
            <person name="Zeh D."/>
            <person name="Zeh J."/>
        </authorList>
    </citation>
    <scope>NUCLEOTIDE SEQUENCE [LARGE SCALE GENOMIC DNA]</scope>
    <source>
        <strain evidence="6">IN4F17</strain>
        <tissue evidence="6">Whole Body</tissue>
    </source>
</reference>
<feature type="compositionally biased region" description="Low complexity" evidence="4">
    <location>
        <begin position="425"/>
        <end position="435"/>
    </location>
</feature>
<feature type="compositionally biased region" description="Basic and acidic residues" evidence="4">
    <location>
        <begin position="143"/>
        <end position="152"/>
    </location>
</feature>
<dbReference type="PANTHER" id="PTHR21677:SF1">
    <property type="entry name" value="PROTEIN CRAMPED-LIKE"/>
    <property type="match status" value="1"/>
</dbReference>
<feature type="domain" description="SANT" evidence="5">
    <location>
        <begin position="155"/>
        <end position="212"/>
    </location>
</feature>
<keyword evidence="2" id="KW-0238">DNA-binding</keyword>
<evidence type="ECO:0000259" key="5">
    <source>
        <dbReference type="PROSITE" id="PS51293"/>
    </source>
</evidence>
<dbReference type="SMART" id="SM00717">
    <property type="entry name" value="SANT"/>
    <property type="match status" value="1"/>
</dbReference>
<keyword evidence="3" id="KW-0539">Nucleus</keyword>
<dbReference type="InterPro" id="IPR017884">
    <property type="entry name" value="SANT_dom"/>
</dbReference>
<dbReference type="PROSITE" id="PS51293">
    <property type="entry name" value="SANT"/>
    <property type="match status" value="1"/>
</dbReference>
<evidence type="ECO:0000313" key="7">
    <source>
        <dbReference type="Proteomes" id="UP001235939"/>
    </source>
</evidence>
<accession>A0ABY6KJ02</accession>